<dbReference type="FunFam" id="3.40.710.10:FF:000024">
    <property type="entry name" value="Penicillin-binding protein 2"/>
    <property type="match status" value="1"/>
</dbReference>
<evidence type="ECO:0000256" key="4">
    <source>
        <dbReference type="ARBA" id="ARBA00022519"/>
    </source>
</evidence>
<dbReference type="Gene3D" id="3.30.1390.30">
    <property type="entry name" value="Penicillin-binding protein 2a, domain 3"/>
    <property type="match status" value="1"/>
</dbReference>
<dbReference type="PANTHER" id="PTHR30627:SF2">
    <property type="entry name" value="PEPTIDOGLYCAN D,D-TRANSPEPTIDASE MRDA"/>
    <property type="match status" value="1"/>
</dbReference>
<evidence type="ECO:0000313" key="18">
    <source>
        <dbReference type="Proteomes" id="UP000501891"/>
    </source>
</evidence>
<evidence type="ECO:0000256" key="3">
    <source>
        <dbReference type="ARBA" id="ARBA00022475"/>
    </source>
</evidence>
<dbReference type="InterPro" id="IPR012338">
    <property type="entry name" value="Beta-lactam/transpept-like"/>
</dbReference>
<keyword evidence="6" id="KW-0645">Protease</keyword>
<feature type="domain" description="Penicillin-binding protein dimerisation" evidence="16">
    <location>
        <begin position="62"/>
        <end position="233"/>
    </location>
</feature>
<dbReference type="GO" id="GO:0005886">
    <property type="term" value="C:plasma membrane"/>
    <property type="evidence" value="ECO:0007669"/>
    <property type="project" value="UniProtKB-SubCell"/>
</dbReference>
<dbReference type="PANTHER" id="PTHR30627">
    <property type="entry name" value="PEPTIDOGLYCAN D,D-TRANSPEPTIDASE"/>
    <property type="match status" value="1"/>
</dbReference>
<feature type="domain" description="Penicillin-binding protein transpeptidase" evidence="15">
    <location>
        <begin position="267"/>
        <end position="602"/>
    </location>
</feature>
<evidence type="ECO:0000256" key="12">
    <source>
        <dbReference type="ARBA" id="ARBA00023136"/>
    </source>
</evidence>
<keyword evidence="5 17" id="KW-0121">Carboxypeptidase</keyword>
<dbReference type="GO" id="GO:0071972">
    <property type="term" value="F:peptidoglycan L,D-transpeptidase activity"/>
    <property type="evidence" value="ECO:0007669"/>
    <property type="project" value="TreeGrafter"/>
</dbReference>
<protein>
    <submittedName>
        <fullName evidence="17">Penicillin-binding protein 2</fullName>
        <ecNumber evidence="17">3.4.16.4</ecNumber>
    </submittedName>
</protein>
<keyword evidence="4" id="KW-0997">Cell inner membrane</keyword>
<evidence type="ECO:0000256" key="1">
    <source>
        <dbReference type="ARBA" id="ARBA00004167"/>
    </source>
</evidence>
<dbReference type="Gene3D" id="3.90.1310.10">
    <property type="entry name" value="Penicillin-binding protein 2a (Domain 2)"/>
    <property type="match status" value="1"/>
</dbReference>
<evidence type="ECO:0000256" key="14">
    <source>
        <dbReference type="SAM" id="Phobius"/>
    </source>
</evidence>
<keyword evidence="9" id="KW-0133">Cell shape</keyword>
<dbReference type="InterPro" id="IPR036138">
    <property type="entry name" value="PBP_dimer_sf"/>
</dbReference>
<gene>
    <name evidence="17" type="primary">mrdA</name>
    <name evidence="17" type="ORF">HHL28_10815</name>
</gene>
<evidence type="ECO:0000313" key="17">
    <source>
        <dbReference type="EMBL" id="QJE74864.1"/>
    </source>
</evidence>
<keyword evidence="7 14" id="KW-0812">Transmembrane</keyword>
<dbReference type="Pfam" id="PF00905">
    <property type="entry name" value="Transpeptidase"/>
    <property type="match status" value="1"/>
</dbReference>
<dbReference type="Pfam" id="PF03717">
    <property type="entry name" value="PBP_dimer"/>
    <property type="match status" value="1"/>
</dbReference>
<evidence type="ECO:0000259" key="16">
    <source>
        <dbReference type="Pfam" id="PF03717"/>
    </source>
</evidence>
<evidence type="ECO:0000256" key="9">
    <source>
        <dbReference type="ARBA" id="ARBA00022960"/>
    </source>
</evidence>
<name>A0A858RBU6_9PROT</name>
<dbReference type="GO" id="GO:0009002">
    <property type="term" value="F:serine-type D-Ala-D-Ala carboxypeptidase activity"/>
    <property type="evidence" value="ECO:0007669"/>
    <property type="project" value="UniProtKB-EC"/>
</dbReference>
<keyword evidence="13" id="KW-0961">Cell wall biogenesis/degradation</keyword>
<evidence type="ECO:0000256" key="11">
    <source>
        <dbReference type="ARBA" id="ARBA00022989"/>
    </source>
</evidence>
<evidence type="ECO:0000256" key="13">
    <source>
        <dbReference type="ARBA" id="ARBA00023316"/>
    </source>
</evidence>
<dbReference type="InterPro" id="IPR005311">
    <property type="entry name" value="PBP_dimer"/>
</dbReference>
<keyword evidence="8 17" id="KW-0378">Hydrolase</keyword>
<evidence type="ECO:0000256" key="8">
    <source>
        <dbReference type="ARBA" id="ARBA00022801"/>
    </source>
</evidence>
<evidence type="ECO:0000256" key="7">
    <source>
        <dbReference type="ARBA" id="ARBA00022692"/>
    </source>
</evidence>
<keyword evidence="18" id="KW-1185">Reference proteome</keyword>
<dbReference type="GO" id="GO:0071555">
    <property type="term" value="P:cell wall organization"/>
    <property type="evidence" value="ECO:0007669"/>
    <property type="project" value="UniProtKB-KW"/>
</dbReference>
<dbReference type="InterPro" id="IPR050515">
    <property type="entry name" value="Beta-lactam/transpept"/>
</dbReference>
<dbReference type="GO" id="GO:0009252">
    <property type="term" value="P:peptidoglycan biosynthetic process"/>
    <property type="evidence" value="ECO:0007669"/>
    <property type="project" value="UniProtKB-KW"/>
</dbReference>
<keyword evidence="12 14" id="KW-0472">Membrane</keyword>
<dbReference type="NCBIfam" id="TIGR03423">
    <property type="entry name" value="pbp2_mrdA"/>
    <property type="match status" value="1"/>
</dbReference>
<dbReference type="GO" id="GO:0008360">
    <property type="term" value="P:regulation of cell shape"/>
    <property type="evidence" value="ECO:0007669"/>
    <property type="project" value="UniProtKB-KW"/>
</dbReference>
<dbReference type="GO" id="GO:0008658">
    <property type="term" value="F:penicillin binding"/>
    <property type="evidence" value="ECO:0007669"/>
    <property type="project" value="InterPro"/>
</dbReference>
<accession>A0A858RBU6</accession>
<organism evidence="17 18">
    <name type="scientific">Aerophototrophica crusticola</name>
    <dbReference type="NCBI Taxonomy" id="1709002"/>
    <lineage>
        <taxon>Bacteria</taxon>
        <taxon>Pseudomonadati</taxon>
        <taxon>Pseudomonadota</taxon>
        <taxon>Alphaproteobacteria</taxon>
        <taxon>Rhodospirillales</taxon>
        <taxon>Rhodospirillaceae</taxon>
        <taxon>Aerophototrophica</taxon>
    </lineage>
</organism>
<dbReference type="GO" id="GO:0006508">
    <property type="term" value="P:proteolysis"/>
    <property type="evidence" value="ECO:0007669"/>
    <property type="project" value="UniProtKB-KW"/>
</dbReference>
<evidence type="ECO:0000256" key="10">
    <source>
        <dbReference type="ARBA" id="ARBA00022984"/>
    </source>
</evidence>
<dbReference type="KEGG" id="acru:HHL28_10815"/>
<keyword evidence="11 14" id="KW-1133">Transmembrane helix</keyword>
<dbReference type="SUPFAM" id="SSF56519">
    <property type="entry name" value="Penicillin binding protein dimerisation domain"/>
    <property type="match status" value="1"/>
</dbReference>
<feature type="transmembrane region" description="Helical" evidence="14">
    <location>
        <begin position="20"/>
        <end position="39"/>
    </location>
</feature>
<dbReference type="InterPro" id="IPR017790">
    <property type="entry name" value="Penicillin-binding_protein_2"/>
</dbReference>
<keyword evidence="3" id="KW-1003">Cell membrane</keyword>
<dbReference type="SUPFAM" id="SSF56601">
    <property type="entry name" value="beta-lactamase/transpeptidase-like"/>
    <property type="match status" value="1"/>
</dbReference>
<keyword evidence="10" id="KW-0573">Peptidoglycan synthesis</keyword>
<dbReference type="Proteomes" id="UP000501891">
    <property type="component" value="Chromosome"/>
</dbReference>
<dbReference type="EC" id="3.4.16.4" evidence="17"/>
<dbReference type="EMBL" id="CP051775">
    <property type="protein sequence ID" value="QJE74864.1"/>
    <property type="molecule type" value="Genomic_DNA"/>
</dbReference>
<sequence length="632" mass="69285">MSSFDRDTERQRLLTRRTLVLGGMQAAAVSALVARLYYLQILEADRYTMLAEDNRISLRLLSPPRGLIVDRYGVPLALNEQNFRMMMVREQAGDVEAMLQRLSKLVPLTELDIRRVMRDVPRTRPFAPLTVKENLSWDQVSAIELNTPDLPGVSIEVGQVRAYPFGETMAHVLGYVGVVSEKELQGSEDPLLSLPGFRIGKNGLEKAHDLALRGQAGTQQLEVNAVGRVVRELSRQEGQPGKQVTLTLDAKLQHYAQQRLQEHPSAAAVVMDVRSGGVLALCSNPSFDPNQFAMGIGYDAYQALLADERGPLTNKAIAGQYPPGSTFKCLVALAALEAGVVSAEHRVYCNDHMELGGHRFHCWKKGGHGAMNMHDALKHSCDIYFYEVSRRLGIERIAEMARRFGLGSKTGLEVPGERAGLVPDGKWKRATLKEPWYDGETLINSIGQGYMLATPLQLAVMTARMANGGYAVEPHVTKSVESAYEERTVWPAIGVKPENLRLVIDGMNGVVNEQGGTAYASRITQVGMEMVGKTGSSQVRRITMAERATGVRKNEDLPWKERDHALFISFAPIQNPKYACAVIVEHGGGGSKVAAPIARDILLECQMLDAARATVAQQAEAPAEPVAPGTKR</sequence>
<dbReference type="Gene3D" id="3.40.710.10">
    <property type="entry name" value="DD-peptidase/beta-lactamase superfamily"/>
    <property type="match status" value="1"/>
</dbReference>
<evidence type="ECO:0000259" key="15">
    <source>
        <dbReference type="Pfam" id="PF00905"/>
    </source>
</evidence>
<dbReference type="AlphaFoldDB" id="A0A858RBU6"/>
<evidence type="ECO:0000256" key="5">
    <source>
        <dbReference type="ARBA" id="ARBA00022645"/>
    </source>
</evidence>
<evidence type="ECO:0000256" key="6">
    <source>
        <dbReference type="ARBA" id="ARBA00022670"/>
    </source>
</evidence>
<proteinExistence type="predicted"/>
<reference evidence="17" key="1">
    <citation type="submission" date="2020-04" db="EMBL/GenBank/DDBJ databases">
        <title>A desert anoxygenic phototrophic bacterium fixes CO2 using RubisCO under aerobic conditions.</title>
        <authorList>
            <person name="Tang K."/>
        </authorList>
    </citation>
    <scope>NUCLEOTIDE SEQUENCE [LARGE SCALE GENOMIC DNA]</scope>
    <source>
        <strain evidence="17">MIMtkB3</strain>
    </source>
</reference>
<comment type="subcellular location">
    <subcellularLocation>
        <location evidence="2">Cell membrane</location>
    </subcellularLocation>
    <subcellularLocation>
        <location evidence="1">Membrane</location>
        <topology evidence="1">Single-pass membrane protein</topology>
    </subcellularLocation>
</comment>
<dbReference type="InterPro" id="IPR001460">
    <property type="entry name" value="PCN-bd_Tpept"/>
</dbReference>
<evidence type="ECO:0000256" key="2">
    <source>
        <dbReference type="ARBA" id="ARBA00004236"/>
    </source>
</evidence>